<protein>
    <submittedName>
        <fullName evidence="1">Uncharacterized protein</fullName>
    </submittedName>
</protein>
<dbReference type="EMBL" id="HACM01003161">
    <property type="protein sequence ID" value="CRZ03603.1"/>
    <property type="molecule type" value="Transcribed_RNA"/>
</dbReference>
<feature type="non-terminal residue" evidence="1">
    <location>
        <position position="1"/>
    </location>
</feature>
<accession>A0A0H5QNN0</accession>
<reference evidence="1" key="1">
    <citation type="submission" date="2015-04" db="EMBL/GenBank/DDBJ databases">
        <title>The genome sequence of the plant pathogenic Rhizarian Plasmodiophora brassicae reveals insights in its biotrophic life cycle and the origin of chitin synthesis.</title>
        <authorList>
            <person name="Schwelm A."/>
            <person name="Fogelqvist J."/>
            <person name="Knaust A."/>
            <person name="Julke S."/>
            <person name="Lilja T."/>
            <person name="Dhandapani V."/>
            <person name="Bonilla-Rosso G."/>
            <person name="Karlsson M."/>
            <person name="Shevchenko A."/>
            <person name="Choi S.R."/>
            <person name="Kim H.G."/>
            <person name="Park J.Y."/>
            <person name="Lim Y.P."/>
            <person name="Ludwig-Muller J."/>
            <person name="Dixelius C."/>
        </authorList>
    </citation>
    <scope>NUCLEOTIDE SEQUENCE</scope>
    <source>
        <tissue evidence="1">Potato root galls</tissue>
    </source>
</reference>
<name>A0A0H5QNN0_9EUKA</name>
<evidence type="ECO:0000313" key="1">
    <source>
        <dbReference type="EMBL" id="CRZ03603.1"/>
    </source>
</evidence>
<dbReference type="AlphaFoldDB" id="A0A0H5QNN0"/>
<proteinExistence type="predicted"/>
<sequence>HAHPEPFVEIVESRDLAMSLSTASNHTAPSSWTAQHDFPKSRRTRTISGTYFDGLYNDLLHSWHNSSEPRPDPSNITDDDAALNNFDHKAVDDLAKCIIAKKTDRSEDTLSSRPPLDQDIFSGFPVINMFTATV</sequence>
<organism evidence="1">
    <name type="scientific">Spongospora subterranea</name>
    <dbReference type="NCBI Taxonomy" id="70186"/>
    <lineage>
        <taxon>Eukaryota</taxon>
        <taxon>Sar</taxon>
        <taxon>Rhizaria</taxon>
        <taxon>Endomyxa</taxon>
        <taxon>Phytomyxea</taxon>
        <taxon>Plasmodiophorida</taxon>
        <taxon>Plasmodiophoridae</taxon>
        <taxon>Spongospora</taxon>
    </lineage>
</organism>